<gene>
    <name evidence="1" type="ORF">EVAR_100967_1</name>
</gene>
<organism evidence="1 2">
    <name type="scientific">Eumeta variegata</name>
    <name type="common">Bagworm moth</name>
    <name type="synonym">Eumeta japonica</name>
    <dbReference type="NCBI Taxonomy" id="151549"/>
    <lineage>
        <taxon>Eukaryota</taxon>
        <taxon>Metazoa</taxon>
        <taxon>Ecdysozoa</taxon>
        <taxon>Arthropoda</taxon>
        <taxon>Hexapoda</taxon>
        <taxon>Insecta</taxon>
        <taxon>Pterygota</taxon>
        <taxon>Neoptera</taxon>
        <taxon>Endopterygota</taxon>
        <taxon>Lepidoptera</taxon>
        <taxon>Glossata</taxon>
        <taxon>Ditrysia</taxon>
        <taxon>Tineoidea</taxon>
        <taxon>Psychidae</taxon>
        <taxon>Oiketicinae</taxon>
        <taxon>Eumeta</taxon>
    </lineage>
</organism>
<dbReference type="EMBL" id="BGZK01002880">
    <property type="protein sequence ID" value="GBP97146.1"/>
    <property type="molecule type" value="Genomic_DNA"/>
</dbReference>
<protein>
    <submittedName>
        <fullName evidence="1">Uncharacterized protein</fullName>
    </submittedName>
</protein>
<dbReference type="AlphaFoldDB" id="A0A4C2A8X4"/>
<name>A0A4C2A8X4_EUMVA</name>
<accession>A0A4C2A8X4</accession>
<evidence type="ECO:0000313" key="1">
    <source>
        <dbReference type="EMBL" id="GBP97146.1"/>
    </source>
</evidence>
<dbReference type="Proteomes" id="UP000299102">
    <property type="component" value="Unassembled WGS sequence"/>
</dbReference>
<reference evidence="1 2" key="1">
    <citation type="journal article" date="2019" name="Commun. Biol.">
        <title>The bagworm genome reveals a unique fibroin gene that provides high tensile strength.</title>
        <authorList>
            <person name="Kono N."/>
            <person name="Nakamura H."/>
            <person name="Ohtoshi R."/>
            <person name="Tomita M."/>
            <person name="Numata K."/>
            <person name="Arakawa K."/>
        </authorList>
    </citation>
    <scope>NUCLEOTIDE SEQUENCE [LARGE SCALE GENOMIC DNA]</scope>
</reference>
<keyword evidence="2" id="KW-1185">Reference proteome</keyword>
<sequence length="210" mass="23093">MLQGIPRKMVDLVTYASDLNFVGVEVASHTVPQSPYFGLRDLKPSSGPMREGRQPPLLTILSQRPILGIQGQVSTSISPFLSLSGMESNLQTSCLTKQAQQIDRPWYQAVPAIPSAGLSSLSAFQFDYLISGLQPICSHHISGLPTLLILHQIPNHLNAIEKGRCITCNPIQVRRRSRIAAFDVANANFVRIELVNPTPIPFSTYGRSKF</sequence>
<comment type="caution">
    <text evidence="1">The sequence shown here is derived from an EMBL/GenBank/DDBJ whole genome shotgun (WGS) entry which is preliminary data.</text>
</comment>
<proteinExistence type="predicted"/>
<evidence type="ECO:0000313" key="2">
    <source>
        <dbReference type="Proteomes" id="UP000299102"/>
    </source>
</evidence>